<dbReference type="InterPro" id="IPR036388">
    <property type="entry name" value="WH-like_DNA-bd_sf"/>
</dbReference>
<evidence type="ECO:0000313" key="2">
    <source>
        <dbReference type="EMBL" id="EQD65942.1"/>
    </source>
</evidence>
<protein>
    <submittedName>
        <fullName evidence="2">Transcriptional regulator, LuxR family protein</fullName>
    </submittedName>
</protein>
<dbReference type="GO" id="GO:0006355">
    <property type="term" value="P:regulation of DNA-templated transcription"/>
    <property type="evidence" value="ECO:0007669"/>
    <property type="project" value="InterPro"/>
</dbReference>
<dbReference type="SMART" id="SM00421">
    <property type="entry name" value="HTH_LUXR"/>
    <property type="match status" value="1"/>
</dbReference>
<proteinExistence type="predicted"/>
<dbReference type="InterPro" id="IPR016032">
    <property type="entry name" value="Sig_transdc_resp-reg_C-effctor"/>
</dbReference>
<dbReference type="InterPro" id="IPR000792">
    <property type="entry name" value="Tscrpt_reg_LuxR_C"/>
</dbReference>
<feature type="non-terminal residue" evidence="2">
    <location>
        <position position="1"/>
    </location>
</feature>
<accession>T1B7S4</accession>
<sequence length="93" mass="10009">HTDPRMVGLSPRLRQTLSLLLAGHSEKAITARLSLSRHTVHQYIKMLHCRLGVCSRTELLAKWAAAAPSGALILDIPGFPRVPAAAPPVVANN</sequence>
<dbReference type="EMBL" id="AUZX01005966">
    <property type="protein sequence ID" value="EQD65942.1"/>
    <property type="molecule type" value="Genomic_DNA"/>
</dbReference>
<gene>
    <name evidence="2" type="ORF">B1A_08334</name>
</gene>
<dbReference type="PRINTS" id="PR00038">
    <property type="entry name" value="HTHLUXR"/>
</dbReference>
<evidence type="ECO:0000259" key="1">
    <source>
        <dbReference type="SMART" id="SM00421"/>
    </source>
</evidence>
<feature type="domain" description="HTH luxR-type" evidence="1">
    <location>
        <begin position="6"/>
        <end position="63"/>
    </location>
</feature>
<name>T1B7S4_9ZZZZ</name>
<organism evidence="2">
    <name type="scientific">mine drainage metagenome</name>
    <dbReference type="NCBI Taxonomy" id="410659"/>
    <lineage>
        <taxon>unclassified sequences</taxon>
        <taxon>metagenomes</taxon>
        <taxon>ecological metagenomes</taxon>
    </lineage>
</organism>
<reference evidence="2" key="1">
    <citation type="submission" date="2013-08" db="EMBL/GenBank/DDBJ databases">
        <authorList>
            <person name="Mendez C."/>
            <person name="Richter M."/>
            <person name="Ferrer M."/>
            <person name="Sanchez J."/>
        </authorList>
    </citation>
    <scope>NUCLEOTIDE SEQUENCE</scope>
</reference>
<dbReference type="Pfam" id="PF00196">
    <property type="entry name" value="GerE"/>
    <property type="match status" value="1"/>
</dbReference>
<comment type="caution">
    <text evidence="2">The sequence shown here is derived from an EMBL/GenBank/DDBJ whole genome shotgun (WGS) entry which is preliminary data.</text>
</comment>
<dbReference type="GO" id="GO:0003677">
    <property type="term" value="F:DNA binding"/>
    <property type="evidence" value="ECO:0007669"/>
    <property type="project" value="InterPro"/>
</dbReference>
<dbReference type="Gene3D" id="1.10.10.10">
    <property type="entry name" value="Winged helix-like DNA-binding domain superfamily/Winged helix DNA-binding domain"/>
    <property type="match status" value="1"/>
</dbReference>
<dbReference type="SUPFAM" id="SSF46894">
    <property type="entry name" value="C-terminal effector domain of the bipartite response regulators"/>
    <property type="match status" value="1"/>
</dbReference>
<dbReference type="AlphaFoldDB" id="T1B7S4"/>
<reference evidence="2" key="2">
    <citation type="journal article" date="2014" name="ISME J.">
        <title>Microbial stratification in low pH oxic and suboxic macroscopic growths along an acid mine drainage.</title>
        <authorList>
            <person name="Mendez-Garcia C."/>
            <person name="Mesa V."/>
            <person name="Sprenger R.R."/>
            <person name="Richter M."/>
            <person name="Diez M.S."/>
            <person name="Solano J."/>
            <person name="Bargiela R."/>
            <person name="Golyshina O.V."/>
            <person name="Manteca A."/>
            <person name="Ramos J.L."/>
            <person name="Gallego J.R."/>
            <person name="Llorente I."/>
            <person name="Martins Dos Santos V.A."/>
            <person name="Jensen O.N."/>
            <person name="Pelaez A.I."/>
            <person name="Sanchez J."/>
            <person name="Ferrer M."/>
        </authorList>
    </citation>
    <scope>NUCLEOTIDE SEQUENCE</scope>
</reference>